<feature type="domain" description="Sucrose synthase N-terminal" evidence="6">
    <location>
        <begin position="8"/>
        <end position="121"/>
    </location>
</feature>
<dbReference type="PANTHER" id="PTHR45839:SF9">
    <property type="entry name" value="SUCROSE SYNTHASE 2"/>
    <property type="match status" value="1"/>
</dbReference>
<accession>A0A2I0K948</accession>
<dbReference type="Gene3D" id="3.10.450.330">
    <property type="match status" value="1"/>
</dbReference>
<gene>
    <name evidence="7" type="ORF">CRG98_014524</name>
</gene>
<dbReference type="GO" id="GO:0016157">
    <property type="term" value="F:sucrose synthase activity"/>
    <property type="evidence" value="ECO:0007669"/>
    <property type="project" value="UniProtKB-EC"/>
</dbReference>
<organism evidence="7 8">
    <name type="scientific">Punica granatum</name>
    <name type="common">Pomegranate</name>
    <dbReference type="NCBI Taxonomy" id="22663"/>
    <lineage>
        <taxon>Eukaryota</taxon>
        <taxon>Viridiplantae</taxon>
        <taxon>Streptophyta</taxon>
        <taxon>Embryophyta</taxon>
        <taxon>Tracheophyta</taxon>
        <taxon>Spermatophyta</taxon>
        <taxon>Magnoliopsida</taxon>
        <taxon>eudicotyledons</taxon>
        <taxon>Gunneridae</taxon>
        <taxon>Pentapetalae</taxon>
        <taxon>rosids</taxon>
        <taxon>malvids</taxon>
        <taxon>Myrtales</taxon>
        <taxon>Lythraceae</taxon>
        <taxon>Punica</taxon>
    </lineage>
</organism>
<dbReference type="Pfam" id="PF24861">
    <property type="entry name" value="SUS_N"/>
    <property type="match status" value="1"/>
</dbReference>
<dbReference type="EC" id="2.4.1.13" evidence="2"/>
<evidence type="ECO:0000256" key="1">
    <source>
        <dbReference type="ARBA" id="ARBA00005894"/>
    </source>
</evidence>
<comment type="similarity">
    <text evidence="1">Belongs to the glycosyltransferase 1 family. Plant sucrose synthase subfamily.</text>
</comment>
<evidence type="ECO:0000256" key="3">
    <source>
        <dbReference type="ARBA" id="ARBA00022676"/>
    </source>
</evidence>
<dbReference type="Proteomes" id="UP000233551">
    <property type="component" value="Unassembled WGS sequence"/>
</dbReference>
<keyword evidence="8" id="KW-1185">Reference proteome</keyword>
<dbReference type="EMBL" id="PGOL01000770">
    <property type="protein sequence ID" value="PKI65055.1"/>
    <property type="molecule type" value="Genomic_DNA"/>
</dbReference>
<dbReference type="AlphaFoldDB" id="A0A2I0K948"/>
<dbReference type="STRING" id="22663.A0A2I0K948"/>
<dbReference type="GO" id="GO:0005985">
    <property type="term" value="P:sucrose metabolic process"/>
    <property type="evidence" value="ECO:0007669"/>
    <property type="project" value="InterPro"/>
</dbReference>
<evidence type="ECO:0000313" key="8">
    <source>
        <dbReference type="Proteomes" id="UP000233551"/>
    </source>
</evidence>
<name>A0A2I0K948_PUNGR</name>
<dbReference type="InterPro" id="IPR056735">
    <property type="entry name" value="SUS_N"/>
</dbReference>
<protein>
    <recommendedName>
        <fullName evidence="2">sucrose synthase</fullName>
        <ecNumber evidence="2">2.4.1.13</ecNumber>
    </recommendedName>
</protein>
<keyword evidence="4" id="KW-0808">Transferase</keyword>
<dbReference type="PANTHER" id="PTHR45839">
    <property type="match status" value="1"/>
</dbReference>
<evidence type="ECO:0000256" key="5">
    <source>
        <dbReference type="ARBA" id="ARBA00049030"/>
    </source>
</evidence>
<evidence type="ECO:0000256" key="2">
    <source>
        <dbReference type="ARBA" id="ARBA00012540"/>
    </source>
</evidence>
<evidence type="ECO:0000259" key="6">
    <source>
        <dbReference type="Pfam" id="PF24861"/>
    </source>
</evidence>
<evidence type="ECO:0000313" key="7">
    <source>
        <dbReference type="EMBL" id="PKI65055.1"/>
    </source>
</evidence>
<sequence length="193" mass="22011">MPSRCERSGSFRETMEASLSAHKNELVPLLSRYVARGRGILQPHNLFDKLADILRRDHLGDKISSNTFLKFLQSTKEAVVWPPFVLFAVRPAPGVWEYIQVNVHELSLDHLNVAEYLWFKEELVNGGLQGLGFQRGWGNTVGRILKMMHLLSEILQAPEPSTLERLLRRIPMVFNVVIVSLQGYLTSKCPRFA</sequence>
<comment type="caution">
    <text evidence="7">The sequence shown here is derived from an EMBL/GenBank/DDBJ whole genome shotgun (WGS) entry which is preliminary data.</text>
</comment>
<evidence type="ECO:0000256" key="4">
    <source>
        <dbReference type="ARBA" id="ARBA00022679"/>
    </source>
</evidence>
<proteinExistence type="inferred from homology"/>
<reference evidence="7 8" key="1">
    <citation type="submission" date="2017-11" db="EMBL/GenBank/DDBJ databases">
        <title>De-novo sequencing of pomegranate (Punica granatum L.) genome.</title>
        <authorList>
            <person name="Akparov Z."/>
            <person name="Amiraslanov A."/>
            <person name="Hajiyeva S."/>
            <person name="Abbasov M."/>
            <person name="Kaur K."/>
            <person name="Hamwieh A."/>
            <person name="Solovyev V."/>
            <person name="Salamov A."/>
            <person name="Braich B."/>
            <person name="Kosarev P."/>
            <person name="Mahmoud A."/>
            <person name="Hajiyev E."/>
            <person name="Babayeva S."/>
            <person name="Izzatullayeva V."/>
            <person name="Mammadov A."/>
            <person name="Mammadov A."/>
            <person name="Sharifova S."/>
            <person name="Ojaghi J."/>
            <person name="Eynullazada K."/>
            <person name="Bayramov B."/>
            <person name="Abdulazimova A."/>
            <person name="Shahmuradov I."/>
        </authorList>
    </citation>
    <scope>NUCLEOTIDE SEQUENCE [LARGE SCALE GENOMIC DNA]</scope>
    <source>
        <strain evidence="8">cv. AG2017</strain>
        <tissue evidence="7">Leaf</tissue>
    </source>
</reference>
<keyword evidence="3" id="KW-0328">Glycosyltransferase</keyword>
<comment type="catalytic activity">
    <reaction evidence="5">
        <text>an NDP-alpha-D-glucose + D-fructose = a ribonucleoside 5'-diphosphate + sucrose + H(+)</text>
        <dbReference type="Rhea" id="RHEA:16241"/>
        <dbReference type="ChEBI" id="CHEBI:15378"/>
        <dbReference type="ChEBI" id="CHEBI:17992"/>
        <dbReference type="ChEBI" id="CHEBI:37721"/>
        <dbReference type="ChEBI" id="CHEBI:57930"/>
        <dbReference type="ChEBI" id="CHEBI:76533"/>
        <dbReference type="EC" id="2.4.1.13"/>
    </reaction>
</comment>
<dbReference type="InterPro" id="IPR012820">
    <property type="entry name" value="Sucrose_synthase_pln/cyn"/>
</dbReference>